<accession>A0A1A3BYC6</accession>
<keyword evidence="4" id="KW-0560">Oxidoreductase</keyword>
<dbReference type="Pfam" id="PF02913">
    <property type="entry name" value="FAD-oxidase_C"/>
    <property type="match status" value="1"/>
</dbReference>
<evidence type="ECO:0000256" key="1">
    <source>
        <dbReference type="ARBA" id="ARBA00001974"/>
    </source>
</evidence>
<dbReference type="Gene3D" id="3.30.70.2740">
    <property type="match status" value="1"/>
</dbReference>
<evidence type="ECO:0000313" key="6">
    <source>
        <dbReference type="EMBL" id="OBI79082.1"/>
    </source>
</evidence>
<feature type="domain" description="FAD-binding PCMH-type" evidence="5">
    <location>
        <begin position="38"/>
        <end position="213"/>
    </location>
</feature>
<dbReference type="OrthoDB" id="9811557at2"/>
<gene>
    <name evidence="6" type="ORF">A9X01_26675</name>
</gene>
<dbReference type="Gene3D" id="3.30.465.10">
    <property type="match status" value="2"/>
</dbReference>
<dbReference type="GO" id="GO:0016491">
    <property type="term" value="F:oxidoreductase activity"/>
    <property type="evidence" value="ECO:0007669"/>
    <property type="project" value="UniProtKB-KW"/>
</dbReference>
<dbReference type="Proteomes" id="UP000093795">
    <property type="component" value="Unassembled WGS sequence"/>
</dbReference>
<dbReference type="PANTHER" id="PTHR42934">
    <property type="entry name" value="GLYCOLATE OXIDASE SUBUNIT GLCD"/>
    <property type="match status" value="1"/>
</dbReference>
<dbReference type="GO" id="GO:0071949">
    <property type="term" value="F:FAD binding"/>
    <property type="evidence" value="ECO:0007669"/>
    <property type="project" value="InterPro"/>
</dbReference>
<dbReference type="SUPFAM" id="SSF56176">
    <property type="entry name" value="FAD-binding/transporter-associated domain-like"/>
    <property type="match status" value="2"/>
</dbReference>
<dbReference type="InterPro" id="IPR051914">
    <property type="entry name" value="FAD-linked_OxidoTrans_Type4"/>
</dbReference>
<proteinExistence type="predicted"/>
<reference evidence="6 7" key="1">
    <citation type="submission" date="2016-06" db="EMBL/GenBank/DDBJ databases">
        <authorList>
            <person name="Kjaerup R.B."/>
            <person name="Dalgaard T.S."/>
            <person name="Juul-Madsen H.R."/>
        </authorList>
    </citation>
    <scope>NUCLEOTIDE SEQUENCE [LARGE SCALE GENOMIC DNA]</scope>
    <source>
        <strain evidence="6 7">1081914.2</strain>
    </source>
</reference>
<sequence>MAMDSSVIRQFAAALSQPDAILSDAGDLAARGRDYWGFGGVPGVAVRPVSRAEVISVLRIAAAHHIPVVTRGGASNCSAGMMAAPDRVMLDMSAMNRVLAIDPEGRTARVEAGVINADLQKDLVGYGLCFSPDPVSAPLSTIGGNIIENAGGPHALKYGVTYNHIHEIEVVLADGSVVNLSADDAGPDLLGVIIGSEGTLGIVTEATVALRPIAPVTHSLMGSFASAHDAADAVADIIRTGTVPAALEWLDRAGIAGLQAFTDTGYPTDVDAIVLVDVDGTVEEVERDAATVEKVLRRNAVEVRVATDDEAREKLWYGRLHAPDAVVRSGHDYFIGDVTVPRNRIPEMQEAIQRAAARHTDGLLFIAVAGHAGDGDLHPISFFDSTNPKAASALEAANNEIIDAALDLGGTLTGEHGVGTEKRQFMTKRFTPVEIAAQRAVKRVFDPTGLLNPGVLLPDLSPDEPSLASFEATVGATLSRHRDQASVKDEPAPAATTSDTQIDLNAANLSLTVGADVRLDDLAAHLTEQHMACAAIPADPDGRSVGALIAAASGAERRAVRNNLLGLRVVLADGGAPARFGGETMKDVAGYDLKRLFIGAGGAFGEIVSATFKVNCLPVV</sequence>
<keyword evidence="3" id="KW-0274">FAD</keyword>
<dbReference type="Gene3D" id="1.10.45.10">
    <property type="entry name" value="Vanillyl-alcohol Oxidase, Chain A, domain 4"/>
    <property type="match status" value="1"/>
</dbReference>
<dbReference type="InterPro" id="IPR016166">
    <property type="entry name" value="FAD-bd_PCMH"/>
</dbReference>
<comment type="cofactor">
    <cofactor evidence="1">
        <name>FAD</name>
        <dbReference type="ChEBI" id="CHEBI:57692"/>
    </cofactor>
</comment>
<dbReference type="InterPro" id="IPR016171">
    <property type="entry name" value="Vanillyl_alc_oxidase_C-sub2"/>
</dbReference>
<feature type="domain" description="FAD-binding PCMH-type" evidence="5">
    <location>
        <begin position="501"/>
        <end position="617"/>
    </location>
</feature>
<dbReference type="eggNOG" id="COG0277">
    <property type="taxonomic scope" value="Bacteria"/>
</dbReference>
<evidence type="ECO:0000259" key="5">
    <source>
        <dbReference type="PROSITE" id="PS51387"/>
    </source>
</evidence>
<evidence type="ECO:0000256" key="2">
    <source>
        <dbReference type="ARBA" id="ARBA00022630"/>
    </source>
</evidence>
<dbReference type="PANTHER" id="PTHR42934:SF2">
    <property type="entry name" value="GLYCOLATE OXIDASE SUBUNIT GLCD"/>
    <property type="match status" value="1"/>
</dbReference>
<protein>
    <submittedName>
        <fullName evidence="6">FAD-binding protein</fullName>
    </submittedName>
</protein>
<dbReference type="EMBL" id="LZKQ01000231">
    <property type="protein sequence ID" value="OBI79082.1"/>
    <property type="molecule type" value="Genomic_DNA"/>
</dbReference>
<dbReference type="Pfam" id="PF01565">
    <property type="entry name" value="FAD_binding_4"/>
    <property type="match status" value="2"/>
</dbReference>
<dbReference type="PROSITE" id="PS51387">
    <property type="entry name" value="FAD_PCMH"/>
    <property type="match status" value="2"/>
</dbReference>
<evidence type="ECO:0000313" key="7">
    <source>
        <dbReference type="Proteomes" id="UP000093795"/>
    </source>
</evidence>
<evidence type="ECO:0000256" key="3">
    <source>
        <dbReference type="ARBA" id="ARBA00022827"/>
    </source>
</evidence>
<dbReference type="STRING" id="1790.A5645_18190"/>
<dbReference type="InterPro" id="IPR016169">
    <property type="entry name" value="FAD-bd_PCMH_sub2"/>
</dbReference>
<dbReference type="SUPFAM" id="SSF55103">
    <property type="entry name" value="FAD-linked oxidases, C-terminal domain"/>
    <property type="match status" value="1"/>
</dbReference>
<dbReference type="InterPro" id="IPR006094">
    <property type="entry name" value="Oxid_FAD_bind_N"/>
</dbReference>
<comment type="caution">
    <text evidence="6">The sequence shown here is derived from an EMBL/GenBank/DDBJ whole genome shotgun (WGS) entry which is preliminary data.</text>
</comment>
<evidence type="ECO:0000256" key="4">
    <source>
        <dbReference type="ARBA" id="ARBA00023002"/>
    </source>
</evidence>
<dbReference type="InterPro" id="IPR004113">
    <property type="entry name" value="FAD-bd_oxidored_4_C"/>
</dbReference>
<name>A0A1A3BYC6_MYCAS</name>
<dbReference type="AlphaFoldDB" id="A0A1A3BYC6"/>
<dbReference type="InterPro" id="IPR016164">
    <property type="entry name" value="FAD-linked_Oxase-like_C"/>
</dbReference>
<dbReference type="InterPro" id="IPR036318">
    <property type="entry name" value="FAD-bd_PCMH-like_sf"/>
</dbReference>
<keyword evidence="2" id="KW-0285">Flavoprotein</keyword>
<organism evidence="6 7">
    <name type="scientific">Mycobacterium asiaticum</name>
    <dbReference type="NCBI Taxonomy" id="1790"/>
    <lineage>
        <taxon>Bacteria</taxon>
        <taxon>Bacillati</taxon>
        <taxon>Actinomycetota</taxon>
        <taxon>Actinomycetes</taxon>
        <taxon>Mycobacteriales</taxon>
        <taxon>Mycobacteriaceae</taxon>
        <taxon>Mycobacterium</taxon>
    </lineage>
</organism>